<name>A0ABT4JHK2_9BACT</name>
<evidence type="ECO:0008006" key="4">
    <source>
        <dbReference type="Google" id="ProtNLM"/>
    </source>
</evidence>
<sequence>MKHTLLCVFISMLSMNTIMAQMLHDQIYMNKNIACGALMYGNSSWTNYWENSLKRDNPNIGKLSTESLSAMIAYGITKKINALVMVPYVKTQASQGNLMGQQGFQDVSLWLKAQVFNYKQLHGHATLGLSTPMSNYVTEFMPMSIGLGAKTFSARAILHYDLPSNLFISATSSYIVRSQVMVDRDSYLNGEKLVNSGSVVVPNAFDAMFRLGYIKKENQLEVFAEHFSCAGGDNIRRNSMPFLTNDMTMTAVGAYAKYQPKSLGVSAKVSYVIDGQNAGQSTNVTVGVLYLFKVK</sequence>
<dbReference type="EMBL" id="JAANOH010000002">
    <property type="protein sequence ID" value="MCZ2475046.1"/>
    <property type="molecule type" value="Genomic_DNA"/>
</dbReference>
<comment type="caution">
    <text evidence="2">The sequence shown here is derived from an EMBL/GenBank/DDBJ whole genome shotgun (WGS) entry which is preliminary data.</text>
</comment>
<evidence type="ECO:0000313" key="2">
    <source>
        <dbReference type="EMBL" id="MCZ2475046.1"/>
    </source>
</evidence>
<dbReference type="RefSeq" id="WP_269009921.1">
    <property type="nucleotide sequence ID" value="NZ_JAANOH010000002.1"/>
</dbReference>
<feature type="signal peptide" evidence="1">
    <location>
        <begin position="1"/>
        <end position="20"/>
    </location>
</feature>
<gene>
    <name evidence="2" type="ORF">G9H61_06295</name>
</gene>
<dbReference type="Proteomes" id="UP001321186">
    <property type="component" value="Unassembled WGS sequence"/>
</dbReference>
<organism evidence="2 3">
    <name type="scientific">Aquirufa ecclesiirivi</name>
    <dbReference type="NCBI Taxonomy" id="2715124"/>
    <lineage>
        <taxon>Bacteria</taxon>
        <taxon>Pseudomonadati</taxon>
        <taxon>Bacteroidota</taxon>
        <taxon>Cytophagia</taxon>
        <taxon>Cytophagales</taxon>
        <taxon>Flectobacillaceae</taxon>
        <taxon>Aquirufa</taxon>
    </lineage>
</organism>
<evidence type="ECO:0000256" key="1">
    <source>
        <dbReference type="SAM" id="SignalP"/>
    </source>
</evidence>
<accession>A0ABT4JHK2</accession>
<reference evidence="2 3" key="1">
    <citation type="submission" date="2020-03" db="EMBL/GenBank/DDBJ databases">
        <authorList>
            <person name="Pitt A."/>
            <person name="Hahn M.W."/>
        </authorList>
    </citation>
    <scope>NUCLEOTIDE SEQUENCE [LARGE SCALE GENOMIC DNA]</scope>
    <source>
        <strain evidence="2 3">5A-MARBSE</strain>
    </source>
</reference>
<keyword evidence="3" id="KW-1185">Reference proteome</keyword>
<protein>
    <recommendedName>
        <fullName evidence="4">Transporter</fullName>
    </recommendedName>
</protein>
<keyword evidence="1" id="KW-0732">Signal</keyword>
<proteinExistence type="predicted"/>
<evidence type="ECO:0000313" key="3">
    <source>
        <dbReference type="Proteomes" id="UP001321186"/>
    </source>
</evidence>
<feature type="chain" id="PRO_5046586283" description="Transporter" evidence="1">
    <location>
        <begin position="21"/>
        <end position="295"/>
    </location>
</feature>